<protein>
    <recommendedName>
        <fullName evidence="1">CxC2-like cysteine cluster KDZ transposase-associated domain-containing protein</fullName>
    </recommendedName>
</protein>
<dbReference type="AlphaFoldDB" id="R7SZH8"/>
<dbReference type="GeneID" id="18843161"/>
<feature type="non-terminal residue" evidence="2">
    <location>
        <position position="1"/>
    </location>
</feature>
<dbReference type="OrthoDB" id="2803146at2759"/>
<dbReference type="Proteomes" id="UP000053319">
    <property type="component" value="Unassembled WGS sequence"/>
</dbReference>
<name>R7SZH8_DICSQ</name>
<dbReference type="EMBL" id="JH719416">
    <property type="protein sequence ID" value="EJF60372.1"/>
    <property type="molecule type" value="Genomic_DNA"/>
</dbReference>
<dbReference type="InterPro" id="IPR041457">
    <property type="entry name" value="CxC2_KDZ-assoc"/>
</dbReference>
<evidence type="ECO:0000259" key="1">
    <source>
        <dbReference type="Pfam" id="PF18803"/>
    </source>
</evidence>
<evidence type="ECO:0000313" key="2">
    <source>
        <dbReference type="EMBL" id="EJF60372.1"/>
    </source>
</evidence>
<dbReference type="RefSeq" id="XP_007366790.1">
    <property type="nucleotide sequence ID" value="XM_007366728.1"/>
</dbReference>
<dbReference type="Pfam" id="PF18803">
    <property type="entry name" value="CxC2"/>
    <property type="match status" value="1"/>
</dbReference>
<accession>R7SZH8</accession>
<organism evidence="2 3">
    <name type="scientific">Dichomitus squalens (strain LYAD-421)</name>
    <name type="common">Western red white-rot fungus</name>
    <dbReference type="NCBI Taxonomy" id="732165"/>
    <lineage>
        <taxon>Eukaryota</taxon>
        <taxon>Fungi</taxon>
        <taxon>Dikarya</taxon>
        <taxon>Basidiomycota</taxon>
        <taxon>Agaricomycotina</taxon>
        <taxon>Agaricomycetes</taxon>
        <taxon>Polyporales</taxon>
        <taxon>Polyporaceae</taxon>
        <taxon>Dichomitus</taxon>
    </lineage>
</organism>
<gene>
    <name evidence="2" type="ORF">DICSQDRAFT_62834</name>
</gene>
<dbReference type="OMA" id="THFERTT"/>
<sequence length="204" mass="22944">QWLPHADDYMAELIRLEGRGDDISHQCGQCCDLLPDGTGLRCEDCHHHGLYCVHCCVEIHSDLPLHHIKRWTKSHFQSETLKSLGLRLQFGHAPGERCPCPVHVESFIVLDMTGIHDVRTWFCGCNAAQAPYVQLLRHSWFPATSKNPRTAATVCLLKQYNILSAMSTVTAAEFYRYLEHLTNKTGLDPPAVSCSYVSSHSVCL</sequence>
<dbReference type="HOGENOM" id="CLU_003703_1_2_1"/>
<reference evidence="2 3" key="1">
    <citation type="journal article" date="2012" name="Science">
        <title>The Paleozoic origin of enzymatic lignin decomposition reconstructed from 31 fungal genomes.</title>
        <authorList>
            <person name="Floudas D."/>
            <person name="Binder M."/>
            <person name="Riley R."/>
            <person name="Barry K."/>
            <person name="Blanchette R.A."/>
            <person name="Henrissat B."/>
            <person name="Martinez A.T."/>
            <person name="Otillar R."/>
            <person name="Spatafora J.W."/>
            <person name="Yadav J.S."/>
            <person name="Aerts A."/>
            <person name="Benoit I."/>
            <person name="Boyd A."/>
            <person name="Carlson A."/>
            <person name="Copeland A."/>
            <person name="Coutinho P.M."/>
            <person name="de Vries R.P."/>
            <person name="Ferreira P."/>
            <person name="Findley K."/>
            <person name="Foster B."/>
            <person name="Gaskell J."/>
            <person name="Glotzer D."/>
            <person name="Gorecki P."/>
            <person name="Heitman J."/>
            <person name="Hesse C."/>
            <person name="Hori C."/>
            <person name="Igarashi K."/>
            <person name="Jurgens J.A."/>
            <person name="Kallen N."/>
            <person name="Kersten P."/>
            <person name="Kohler A."/>
            <person name="Kuees U."/>
            <person name="Kumar T.K.A."/>
            <person name="Kuo A."/>
            <person name="LaButti K."/>
            <person name="Larrondo L.F."/>
            <person name="Lindquist E."/>
            <person name="Ling A."/>
            <person name="Lombard V."/>
            <person name="Lucas S."/>
            <person name="Lundell T."/>
            <person name="Martin R."/>
            <person name="McLaughlin D.J."/>
            <person name="Morgenstern I."/>
            <person name="Morin E."/>
            <person name="Murat C."/>
            <person name="Nagy L.G."/>
            <person name="Nolan M."/>
            <person name="Ohm R.A."/>
            <person name="Patyshakuliyeva A."/>
            <person name="Rokas A."/>
            <person name="Ruiz-Duenas F.J."/>
            <person name="Sabat G."/>
            <person name="Salamov A."/>
            <person name="Samejima M."/>
            <person name="Schmutz J."/>
            <person name="Slot J.C."/>
            <person name="St John F."/>
            <person name="Stenlid J."/>
            <person name="Sun H."/>
            <person name="Sun S."/>
            <person name="Syed K."/>
            <person name="Tsang A."/>
            <person name="Wiebenga A."/>
            <person name="Young D."/>
            <person name="Pisabarro A."/>
            <person name="Eastwood D.C."/>
            <person name="Martin F."/>
            <person name="Cullen D."/>
            <person name="Grigoriev I.V."/>
            <person name="Hibbett D.S."/>
        </authorList>
    </citation>
    <scope>NUCLEOTIDE SEQUENCE [LARGE SCALE GENOMIC DNA]</scope>
    <source>
        <strain evidence="2 3">LYAD-421 SS1</strain>
    </source>
</reference>
<proteinExistence type="predicted"/>
<evidence type="ECO:0000313" key="3">
    <source>
        <dbReference type="Proteomes" id="UP000053319"/>
    </source>
</evidence>
<feature type="domain" description="CxC2-like cysteine cluster KDZ transposase-associated" evidence="1">
    <location>
        <begin position="81"/>
        <end position="186"/>
    </location>
</feature>
<dbReference type="KEGG" id="dsq:DICSQDRAFT_62834"/>